<keyword evidence="1" id="KW-1133">Transmembrane helix</keyword>
<gene>
    <name evidence="2" type="ORF">POM88_035197</name>
    <name evidence="3" type="ORF">POM88_035203</name>
</gene>
<evidence type="ECO:0000313" key="2">
    <source>
        <dbReference type="EMBL" id="KAK1369105.1"/>
    </source>
</evidence>
<protein>
    <submittedName>
        <fullName evidence="2">Uncharacterized protein</fullName>
    </submittedName>
</protein>
<comment type="caution">
    <text evidence="2">The sequence shown here is derived from an EMBL/GenBank/DDBJ whole genome shotgun (WGS) entry which is preliminary data.</text>
</comment>
<proteinExistence type="predicted"/>
<dbReference type="Gene3D" id="3.30.160.20">
    <property type="match status" value="1"/>
</dbReference>
<evidence type="ECO:0000313" key="3">
    <source>
        <dbReference type="EMBL" id="KAK1369111.1"/>
    </source>
</evidence>
<accession>A0AAD8MBB4</accession>
<reference evidence="2" key="2">
    <citation type="submission" date="2023-05" db="EMBL/GenBank/DDBJ databases">
        <authorList>
            <person name="Schelkunov M.I."/>
        </authorList>
    </citation>
    <scope>NUCLEOTIDE SEQUENCE</scope>
    <source>
        <strain evidence="2">Hsosn_3</strain>
        <tissue evidence="2">Leaf</tissue>
    </source>
</reference>
<evidence type="ECO:0000256" key="1">
    <source>
        <dbReference type="SAM" id="Phobius"/>
    </source>
</evidence>
<sequence>MAITGYNKSSSLPECTRLKKYRNPDGNGCLGKNLPQEGPCLFRCPLQLPESTTVLELCEKKKVADLPRGRLLKAKLFYALSNLIFPAAYYIISCLVRSLSDNFYLHVSDEVLHACSFVEWSIQGGVAGKGSVTCLRSGSVMNPM</sequence>
<dbReference type="EMBL" id="JAUIZM010000008">
    <property type="protein sequence ID" value="KAK1369105.1"/>
    <property type="molecule type" value="Genomic_DNA"/>
</dbReference>
<keyword evidence="4" id="KW-1185">Reference proteome</keyword>
<name>A0AAD8MBB4_9APIA</name>
<feature type="transmembrane region" description="Helical" evidence="1">
    <location>
        <begin position="76"/>
        <end position="92"/>
    </location>
</feature>
<dbReference type="EMBL" id="JAUIZM010000008">
    <property type="protein sequence ID" value="KAK1369111.1"/>
    <property type="molecule type" value="Genomic_DNA"/>
</dbReference>
<evidence type="ECO:0000313" key="4">
    <source>
        <dbReference type="Proteomes" id="UP001237642"/>
    </source>
</evidence>
<keyword evidence="1" id="KW-0472">Membrane</keyword>
<dbReference type="Proteomes" id="UP001237642">
    <property type="component" value="Unassembled WGS sequence"/>
</dbReference>
<reference evidence="2" key="1">
    <citation type="submission" date="2023-02" db="EMBL/GenBank/DDBJ databases">
        <title>Genome of toxic invasive species Heracleum sosnowskyi carries increased number of genes despite the absence of recent whole-genome duplications.</title>
        <authorList>
            <person name="Schelkunov M."/>
            <person name="Shtratnikova V."/>
            <person name="Makarenko M."/>
            <person name="Klepikova A."/>
            <person name="Omelchenko D."/>
            <person name="Novikova G."/>
            <person name="Obukhova E."/>
            <person name="Bogdanov V."/>
            <person name="Penin A."/>
            <person name="Logacheva M."/>
        </authorList>
    </citation>
    <scope>NUCLEOTIDE SEQUENCE</scope>
    <source>
        <strain evidence="2">Hsosn_3</strain>
        <tissue evidence="2">Leaf</tissue>
    </source>
</reference>
<keyword evidence="1" id="KW-0812">Transmembrane</keyword>
<dbReference type="AlphaFoldDB" id="A0AAD8MBB4"/>
<organism evidence="2 4">
    <name type="scientific">Heracleum sosnowskyi</name>
    <dbReference type="NCBI Taxonomy" id="360622"/>
    <lineage>
        <taxon>Eukaryota</taxon>
        <taxon>Viridiplantae</taxon>
        <taxon>Streptophyta</taxon>
        <taxon>Embryophyta</taxon>
        <taxon>Tracheophyta</taxon>
        <taxon>Spermatophyta</taxon>
        <taxon>Magnoliopsida</taxon>
        <taxon>eudicotyledons</taxon>
        <taxon>Gunneridae</taxon>
        <taxon>Pentapetalae</taxon>
        <taxon>asterids</taxon>
        <taxon>campanulids</taxon>
        <taxon>Apiales</taxon>
        <taxon>Apiaceae</taxon>
        <taxon>Apioideae</taxon>
        <taxon>apioid superclade</taxon>
        <taxon>Tordylieae</taxon>
        <taxon>Tordyliinae</taxon>
        <taxon>Heracleum</taxon>
    </lineage>
</organism>